<dbReference type="HAMAP" id="MF_01569">
    <property type="entry name" value="Pro_tRNA_synth_type1"/>
    <property type="match status" value="1"/>
</dbReference>
<reference evidence="12 13" key="2">
    <citation type="submission" date="2008-10" db="EMBL/GenBank/DDBJ databases">
        <title>Draft genome sequence of Clostridium hiranonis (DSM 13275).</title>
        <authorList>
            <person name="Sudarsanam P."/>
            <person name="Ley R."/>
            <person name="Guruge J."/>
            <person name="Turnbaugh P.J."/>
            <person name="Mahowald M."/>
            <person name="Liep D."/>
            <person name="Gordon J."/>
        </authorList>
    </citation>
    <scope>NUCLEOTIDE SEQUENCE [LARGE SCALE GENOMIC DNA]</scope>
    <source>
        <strain evidence="12 13">DSM 13275</strain>
    </source>
</reference>
<dbReference type="GO" id="GO:0016740">
    <property type="term" value="F:transferase activity"/>
    <property type="evidence" value="ECO:0007669"/>
    <property type="project" value="UniProtKB-ARBA"/>
</dbReference>
<comment type="domain">
    <text evidence="10">Consists of three domains: the N-terminal catalytic domain, the editing domain and the C-terminal anticodon-binding domain.</text>
</comment>
<dbReference type="GO" id="GO:0002161">
    <property type="term" value="F:aminoacyl-tRNA deacylase activity"/>
    <property type="evidence" value="ECO:0007669"/>
    <property type="project" value="InterPro"/>
</dbReference>
<comment type="subunit">
    <text evidence="2 10">Homodimer.</text>
</comment>
<evidence type="ECO:0000256" key="1">
    <source>
        <dbReference type="ARBA" id="ARBA00004496"/>
    </source>
</evidence>
<dbReference type="PANTHER" id="PTHR42753">
    <property type="entry name" value="MITOCHONDRIAL RIBOSOME PROTEIN L39/PROLYL-TRNA LIGASE FAMILY MEMBER"/>
    <property type="match status" value="1"/>
</dbReference>
<dbReference type="InterPro" id="IPR004500">
    <property type="entry name" value="Pro-tRNA-synth_IIa_bac-type"/>
</dbReference>
<proteinExistence type="inferred from homology"/>
<evidence type="ECO:0000256" key="8">
    <source>
        <dbReference type="ARBA" id="ARBA00023146"/>
    </source>
</evidence>
<dbReference type="STRING" id="500633.CLOHIR_01550"/>
<keyword evidence="7 10" id="KW-0648">Protein biosynthesis</keyword>
<organism evidence="12 13">
    <name type="scientific">Peptacetobacter hiranonis (strain DSM 13275 / JCM 10541 / KCTC 15199 / TO-931)</name>
    <name type="common">Clostridium hiranonis</name>
    <dbReference type="NCBI Taxonomy" id="500633"/>
    <lineage>
        <taxon>Bacteria</taxon>
        <taxon>Bacillati</taxon>
        <taxon>Bacillota</taxon>
        <taxon>Clostridia</taxon>
        <taxon>Peptostreptococcales</taxon>
        <taxon>Peptostreptococcaceae</taxon>
        <taxon>Peptacetobacter</taxon>
    </lineage>
</organism>
<dbReference type="NCBIfam" id="NF006625">
    <property type="entry name" value="PRK09194.1"/>
    <property type="match status" value="1"/>
</dbReference>
<evidence type="ECO:0000256" key="7">
    <source>
        <dbReference type="ARBA" id="ARBA00022917"/>
    </source>
</evidence>
<dbReference type="InterPro" id="IPR002314">
    <property type="entry name" value="aa-tRNA-synt_IIb"/>
</dbReference>
<keyword evidence="8 10" id="KW-0030">Aminoacyl-tRNA synthetase</keyword>
<keyword evidence="13" id="KW-1185">Reference proteome</keyword>
<dbReference type="Proteomes" id="UP000003178">
    <property type="component" value="Unassembled WGS sequence"/>
</dbReference>
<dbReference type="InterPro" id="IPR007214">
    <property type="entry name" value="YbaK/aa-tRNA-synth-assoc-dom"/>
</dbReference>
<evidence type="ECO:0000256" key="5">
    <source>
        <dbReference type="ARBA" id="ARBA00022741"/>
    </source>
</evidence>
<evidence type="ECO:0000256" key="3">
    <source>
        <dbReference type="ARBA" id="ARBA00022490"/>
    </source>
</evidence>
<dbReference type="InterPro" id="IPR023717">
    <property type="entry name" value="Pro-tRNA-Synthase_IIa_type1"/>
</dbReference>
<keyword evidence="6 10" id="KW-0067">ATP-binding</keyword>
<evidence type="ECO:0000256" key="4">
    <source>
        <dbReference type="ARBA" id="ARBA00022598"/>
    </source>
</evidence>
<comment type="caution">
    <text evidence="12">The sequence shown here is derived from an EMBL/GenBank/DDBJ whole genome shotgun (WGS) entry which is preliminary data.</text>
</comment>
<dbReference type="InterPro" id="IPR050062">
    <property type="entry name" value="Pro-tRNA_synthetase"/>
</dbReference>
<dbReference type="InterPro" id="IPR045864">
    <property type="entry name" value="aa-tRNA-synth_II/BPL/LPL"/>
</dbReference>
<dbReference type="GO" id="GO:0004827">
    <property type="term" value="F:proline-tRNA ligase activity"/>
    <property type="evidence" value="ECO:0007669"/>
    <property type="project" value="UniProtKB-UniRule"/>
</dbReference>
<keyword evidence="4 10" id="KW-0436">Ligase</keyword>
<dbReference type="EMBL" id="ABWP01000061">
    <property type="protein sequence ID" value="EEA84817.1"/>
    <property type="molecule type" value="Genomic_DNA"/>
</dbReference>
<comment type="similarity">
    <text evidence="10">Belongs to the class-II aminoacyl-tRNA synthetase family. ProS type 1 subfamily.</text>
</comment>
<name>B6G094_PEPHT</name>
<evidence type="ECO:0000313" key="13">
    <source>
        <dbReference type="Proteomes" id="UP000003178"/>
    </source>
</evidence>
<dbReference type="GO" id="GO:0140096">
    <property type="term" value="F:catalytic activity, acting on a protein"/>
    <property type="evidence" value="ECO:0007669"/>
    <property type="project" value="UniProtKB-ARBA"/>
</dbReference>
<evidence type="ECO:0000259" key="11">
    <source>
        <dbReference type="PROSITE" id="PS50862"/>
    </source>
</evidence>
<dbReference type="eggNOG" id="COG0442">
    <property type="taxonomic scope" value="Bacteria"/>
</dbReference>
<comment type="catalytic activity">
    <reaction evidence="9 10">
        <text>tRNA(Pro) + L-proline + ATP = L-prolyl-tRNA(Pro) + AMP + diphosphate</text>
        <dbReference type="Rhea" id="RHEA:14305"/>
        <dbReference type="Rhea" id="RHEA-COMP:9700"/>
        <dbReference type="Rhea" id="RHEA-COMP:9702"/>
        <dbReference type="ChEBI" id="CHEBI:30616"/>
        <dbReference type="ChEBI" id="CHEBI:33019"/>
        <dbReference type="ChEBI" id="CHEBI:60039"/>
        <dbReference type="ChEBI" id="CHEBI:78442"/>
        <dbReference type="ChEBI" id="CHEBI:78532"/>
        <dbReference type="ChEBI" id="CHEBI:456215"/>
        <dbReference type="EC" id="6.1.1.15"/>
    </reaction>
</comment>
<evidence type="ECO:0000256" key="10">
    <source>
        <dbReference type="HAMAP-Rule" id="MF_01569"/>
    </source>
</evidence>
<dbReference type="InterPro" id="IPR044140">
    <property type="entry name" value="ProRS_anticodon_short"/>
</dbReference>
<dbReference type="GO" id="GO:0005524">
    <property type="term" value="F:ATP binding"/>
    <property type="evidence" value="ECO:0007669"/>
    <property type="project" value="UniProtKB-UniRule"/>
</dbReference>
<evidence type="ECO:0000256" key="2">
    <source>
        <dbReference type="ARBA" id="ARBA00011738"/>
    </source>
</evidence>
<dbReference type="SUPFAM" id="SSF55826">
    <property type="entry name" value="YbaK/ProRS associated domain"/>
    <property type="match status" value="1"/>
</dbReference>
<dbReference type="HOGENOM" id="CLU_016739_0_0_9"/>
<dbReference type="AlphaFoldDB" id="B6G094"/>
<dbReference type="PANTHER" id="PTHR42753:SF2">
    <property type="entry name" value="PROLINE--TRNA LIGASE"/>
    <property type="match status" value="1"/>
</dbReference>
<dbReference type="NCBIfam" id="TIGR00409">
    <property type="entry name" value="proS_fam_II"/>
    <property type="match status" value="1"/>
</dbReference>
<comment type="function">
    <text evidence="10">Catalyzes the attachment of proline to tRNA(Pro) in a two-step reaction: proline is first activated by ATP to form Pro-AMP and then transferred to the acceptor end of tRNA(Pro). As ProRS can inadvertently accommodate and process non-cognate amino acids such as alanine and cysteine, to avoid such errors it has two additional distinct editing activities against alanine. One activity is designated as 'pretransfer' editing and involves the tRNA(Pro)-independent hydrolysis of activated Ala-AMP. The other activity is designated 'posttransfer' editing and involves deacylation of mischarged Ala-tRNA(Pro). The misacylated Cys-tRNA(Pro) is not edited by ProRS.</text>
</comment>
<dbReference type="Gene3D" id="3.30.930.10">
    <property type="entry name" value="Bira Bifunctional Protein, Domain 2"/>
    <property type="match status" value="2"/>
</dbReference>
<dbReference type="Gene3D" id="3.90.960.10">
    <property type="entry name" value="YbaK/aminoacyl-tRNA synthetase-associated domain"/>
    <property type="match status" value="1"/>
</dbReference>
<dbReference type="InterPro" id="IPR002316">
    <property type="entry name" value="Pro-tRNA-ligase_IIa"/>
</dbReference>
<dbReference type="EC" id="6.1.1.15" evidence="10"/>
<dbReference type="CDD" id="cd00861">
    <property type="entry name" value="ProRS_anticodon_short"/>
    <property type="match status" value="1"/>
</dbReference>
<sequence>MAGFLCLYNKIAEVMQMRFSKMFIPTKREIPTDVEIESHKLMIRSGMIKKSASGIYNQLPLGLKVERKIENIIKEEVEDADFREMLCSALIPSELWQESGRWARRGAEMFRLEDRTGKEFCLGPTHEEVFTDIVRQEVSSYKQLPVKLYQIQSKYRDEKKPRFGAIRTKSFTMFDAYSFDKDEESLNKSYEEMIAAFKRIFDRCGVKYSLVEAESGIEGAPSSIEFMVKSEIGEDELAICSDCTYAANRESAECMPREFEAEELGTLEEVHTPDARTIKDLEEFFGAEGNRFAKTIIYYADGKTVTVVVRGDREVNENKVKRAIGEVEEFGLATDEMVKDVTGSEVGFAGPIGINSDILLIDEEIANGKNLITGANKTGYHFKNANFGRDFEGTVGDFRNVREGDKCPKCGAPLKIRRGIEIGHIFKAGQKFSENMNAMYRSEEETDEYIHLGCYEIGTERLTATIIEQNFDADGIVWPLSVAPFEVEIIPVNLKNEDVVNTAERIYKELKLMGVDVLIDDRDARPGTKFKDSDLIGIPVRITVGRDLKEGLVEMKFRNSEERELISAVDAAEIVRDRLL</sequence>
<feature type="domain" description="Aminoacyl-transfer RNA synthetases class-II family profile" evidence="11">
    <location>
        <begin position="62"/>
        <end position="479"/>
    </location>
</feature>
<dbReference type="InterPro" id="IPR036754">
    <property type="entry name" value="YbaK/aa-tRNA-synt-asso_dom_sf"/>
</dbReference>
<dbReference type="Pfam" id="PF04073">
    <property type="entry name" value="tRNA_edit"/>
    <property type="match status" value="1"/>
</dbReference>
<dbReference type="SUPFAM" id="SSF52954">
    <property type="entry name" value="Class II aaRS ABD-related"/>
    <property type="match status" value="1"/>
</dbReference>
<dbReference type="InterPro" id="IPR006195">
    <property type="entry name" value="aa-tRNA-synth_II"/>
</dbReference>
<keyword evidence="5 10" id="KW-0547">Nucleotide-binding</keyword>
<keyword evidence="3 10" id="KW-0963">Cytoplasm</keyword>
<reference evidence="12 13" key="1">
    <citation type="submission" date="2008-09" db="EMBL/GenBank/DDBJ databases">
        <authorList>
            <person name="Fulton L."/>
            <person name="Clifton S."/>
            <person name="Fulton B."/>
            <person name="Xu J."/>
            <person name="Minx P."/>
            <person name="Pepin K.H."/>
            <person name="Johnson M."/>
            <person name="Thiruvilangam P."/>
            <person name="Bhonagiri V."/>
            <person name="Nash W.E."/>
            <person name="Mardis E.R."/>
            <person name="Wilson R.K."/>
        </authorList>
    </citation>
    <scope>NUCLEOTIDE SEQUENCE [LARGE SCALE GENOMIC DNA]</scope>
    <source>
        <strain evidence="12 13">DSM 13275</strain>
    </source>
</reference>
<dbReference type="GO" id="GO:0005829">
    <property type="term" value="C:cytosol"/>
    <property type="evidence" value="ECO:0007669"/>
    <property type="project" value="TreeGrafter"/>
</dbReference>
<dbReference type="InterPro" id="IPR004154">
    <property type="entry name" value="Anticodon-bd"/>
</dbReference>
<comment type="subcellular location">
    <subcellularLocation>
        <location evidence="1 10">Cytoplasm</location>
    </subcellularLocation>
</comment>
<dbReference type="InterPro" id="IPR036621">
    <property type="entry name" value="Anticodon-bd_dom_sf"/>
</dbReference>
<dbReference type="Pfam" id="PF03129">
    <property type="entry name" value="HGTP_anticodon"/>
    <property type="match status" value="1"/>
</dbReference>
<evidence type="ECO:0000313" key="12">
    <source>
        <dbReference type="EMBL" id="EEA84817.1"/>
    </source>
</evidence>
<protein>
    <recommendedName>
        <fullName evidence="10">Proline--tRNA ligase</fullName>
        <ecNumber evidence="10">6.1.1.15</ecNumber>
    </recommendedName>
    <alternativeName>
        <fullName evidence="10">Prolyl-tRNA synthetase</fullName>
        <shortName evidence="10">ProRS</shortName>
    </alternativeName>
</protein>
<evidence type="ECO:0000256" key="6">
    <source>
        <dbReference type="ARBA" id="ARBA00022840"/>
    </source>
</evidence>
<accession>B6G094</accession>
<dbReference type="Gene3D" id="3.40.50.800">
    <property type="entry name" value="Anticodon-binding domain"/>
    <property type="match status" value="1"/>
</dbReference>
<gene>
    <name evidence="10 12" type="primary">proS</name>
    <name evidence="12" type="ORF">CLOHIR_01550</name>
</gene>
<dbReference type="Pfam" id="PF00587">
    <property type="entry name" value="tRNA-synt_2b"/>
    <property type="match status" value="1"/>
</dbReference>
<dbReference type="GO" id="GO:0006433">
    <property type="term" value="P:prolyl-tRNA aminoacylation"/>
    <property type="evidence" value="ECO:0007669"/>
    <property type="project" value="UniProtKB-UniRule"/>
</dbReference>
<dbReference type="PRINTS" id="PR01046">
    <property type="entry name" value="TRNASYNTHPRO"/>
</dbReference>
<dbReference type="SUPFAM" id="SSF55681">
    <property type="entry name" value="Class II aaRS and biotin synthetases"/>
    <property type="match status" value="1"/>
</dbReference>
<dbReference type="PROSITE" id="PS50862">
    <property type="entry name" value="AA_TRNA_LIGASE_II"/>
    <property type="match status" value="1"/>
</dbReference>
<dbReference type="CDD" id="cd04334">
    <property type="entry name" value="ProRS-INS"/>
    <property type="match status" value="1"/>
</dbReference>
<evidence type="ECO:0000256" key="9">
    <source>
        <dbReference type="ARBA" id="ARBA00047671"/>
    </source>
</evidence>